<dbReference type="NCBIfam" id="NF005734">
    <property type="entry name" value="PRK07559.1"/>
    <property type="match status" value="1"/>
</dbReference>
<dbReference type="Gene3D" id="2.70.40.10">
    <property type="match status" value="2"/>
</dbReference>
<evidence type="ECO:0000313" key="4">
    <source>
        <dbReference type="Proteomes" id="UP000177573"/>
    </source>
</evidence>
<dbReference type="Pfam" id="PF22569">
    <property type="entry name" value="DCD_C"/>
    <property type="match status" value="1"/>
</dbReference>
<feature type="domain" description="2'-deoxycytidine 5'-triphosphate deaminase C-terminal" evidence="2">
    <location>
        <begin position="176"/>
        <end position="362"/>
    </location>
</feature>
<feature type="domain" description="2'-deoxycytidine 5'-triphosphate deaminase N-terminal" evidence="1">
    <location>
        <begin position="2"/>
        <end position="163"/>
    </location>
</feature>
<gene>
    <name evidence="3" type="ORF">A3J08_03635</name>
</gene>
<comment type="caution">
    <text evidence="3">The sequence shown here is derived from an EMBL/GenBank/DDBJ whole genome shotgun (WGS) entry which is preliminary data.</text>
</comment>
<dbReference type="EMBL" id="MHLR01000037">
    <property type="protein sequence ID" value="OGZ13900.1"/>
    <property type="molecule type" value="Genomic_DNA"/>
</dbReference>
<dbReference type="InterPro" id="IPR053811">
    <property type="entry name" value="DCD_C"/>
</dbReference>
<dbReference type="InterPro" id="IPR010550">
    <property type="entry name" value="DCD_N"/>
</dbReference>
<dbReference type="Proteomes" id="UP000177573">
    <property type="component" value="Unassembled WGS sequence"/>
</dbReference>
<evidence type="ECO:0000259" key="1">
    <source>
        <dbReference type="Pfam" id="PF06559"/>
    </source>
</evidence>
<dbReference type="PANTHER" id="PTHR42680">
    <property type="entry name" value="DCTP DEAMINASE"/>
    <property type="match status" value="1"/>
</dbReference>
<organism evidence="3 4">
    <name type="scientific">Candidatus Lloydbacteria bacterium RIFCSPLOWO2_02_FULL_51_11</name>
    <dbReference type="NCBI Taxonomy" id="1798667"/>
    <lineage>
        <taxon>Bacteria</taxon>
        <taxon>Candidatus Lloydiibacteriota</taxon>
    </lineage>
</organism>
<evidence type="ECO:0000313" key="3">
    <source>
        <dbReference type="EMBL" id="OGZ13900.1"/>
    </source>
</evidence>
<evidence type="ECO:0000259" key="2">
    <source>
        <dbReference type="Pfam" id="PF22569"/>
    </source>
</evidence>
<evidence type="ECO:0008006" key="5">
    <source>
        <dbReference type="Google" id="ProtNLM"/>
    </source>
</evidence>
<dbReference type="Pfam" id="PF06559">
    <property type="entry name" value="DCD_N"/>
    <property type="match status" value="1"/>
</dbReference>
<dbReference type="SUPFAM" id="SSF51283">
    <property type="entry name" value="dUTPase-like"/>
    <property type="match status" value="2"/>
</dbReference>
<name>A0A1G2DLY8_9BACT</name>
<dbReference type="GO" id="GO:0009394">
    <property type="term" value="P:2'-deoxyribonucleotide metabolic process"/>
    <property type="evidence" value="ECO:0007669"/>
    <property type="project" value="InterPro"/>
</dbReference>
<dbReference type="InterPro" id="IPR036157">
    <property type="entry name" value="dUTPase-like_sf"/>
</dbReference>
<protein>
    <recommendedName>
        <fullName evidence="5">2'-deoxycytidine 5'-triphosphate deaminase</fullName>
    </recommendedName>
</protein>
<reference evidence="3 4" key="1">
    <citation type="journal article" date="2016" name="Nat. Commun.">
        <title>Thousands of microbial genomes shed light on interconnected biogeochemical processes in an aquifer system.</title>
        <authorList>
            <person name="Anantharaman K."/>
            <person name="Brown C.T."/>
            <person name="Hug L.A."/>
            <person name="Sharon I."/>
            <person name="Castelle C.J."/>
            <person name="Probst A.J."/>
            <person name="Thomas B.C."/>
            <person name="Singh A."/>
            <person name="Wilkins M.J."/>
            <person name="Karaoz U."/>
            <person name="Brodie E.L."/>
            <person name="Williams K.H."/>
            <person name="Hubbard S.S."/>
            <person name="Banfield J.F."/>
        </authorList>
    </citation>
    <scope>NUCLEOTIDE SEQUENCE [LARGE SCALE GENOMIC DNA]</scope>
</reference>
<sequence>MVLPYQALKKILFGAQPMIVAETPVEPSQIQPASCDLRLGDTVYCMKAAGFPGKKETVRQFVENNCHRSFVLGNTPCVLEKGHCYIIPLKERLRLGTRFFATFSPKSSIGRCDIFVRVLSDKNPSYDKTPKGYHGPLYLEIVPLSFRARVVSRLSLVQMRIQEDDATADNATLEALQAEYGIVRDSRGRALGLREARIQNNAVYFSIDLSRKIVGFEAVPKPRKELFLNKPKSHIVSDFWRRIRRPSSRKEIVLAAGKFYLLSTKERVIIPPGYCAEVIHYEVTTGEFRTHYAGFFDPGFGGKQGTTLVLEVRVRDAAFRFFDGQVICGMVFRKTKEPSEILYGQELGSHYTGSGPSLSKYFKENGTAWR</sequence>
<dbReference type="AlphaFoldDB" id="A0A1G2DLY8"/>
<accession>A0A1G2DLY8</accession>
<dbReference type="STRING" id="1798667.A3J08_03635"/>
<dbReference type="GO" id="GO:0008829">
    <property type="term" value="F:dCTP deaminase activity"/>
    <property type="evidence" value="ECO:0007669"/>
    <property type="project" value="InterPro"/>
</dbReference>
<proteinExistence type="predicted"/>
<dbReference type="PANTHER" id="PTHR42680:SF3">
    <property type="entry name" value="DCTP DEAMINASE"/>
    <property type="match status" value="1"/>
</dbReference>